<sequence>MILLWYSFDVIKFRPQSVPNYISGKSVTKEDKKQKEKTLDYQGF</sequence>
<gene>
    <name evidence="1" type="ORF">DSOL_1470</name>
</gene>
<proteinExistence type="predicted"/>
<reference evidence="1 2" key="1">
    <citation type="submission" date="2016-09" db="EMBL/GenBank/DDBJ databases">
        <title>Complete genome of Desulfosporosinus sp. OL.</title>
        <authorList>
            <person name="Mardanov A."/>
            <person name="Beletsky A."/>
            <person name="Panova A."/>
            <person name="Karnachuk O."/>
            <person name="Ravin N."/>
        </authorList>
    </citation>
    <scope>NUCLEOTIDE SEQUENCE [LARGE SCALE GENOMIC DNA]</scope>
    <source>
        <strain evidence="1 2">OL</strain>
    </source>
</reference>
<dbReference type="Proteomes" id="UP000186102">
    <property type="component" value="Unassembled WGS sequence"/>
</dbReference>
<dbReference type="AlphaFoldDB" id="A0A1Q8QZB6"/>
<accession>A0A1Q8QZB6</accession>
<comment type="caution">
    <text evidence="1">The sequence shown here is derived from an EMBL/GenBank/DDBJ whole genome shotgun (WGS) entry which is preliminary data.</text>
</comment>
<keyword evidence="2" id="KW-1185">Reference proteome</keyword>
<dbReference type="EMBL" id="MLBF01000007">
    <property type="protein sequence ID" value="OLN32719.1"/>
    <property type="molecule type" value="Genomic_DNA"/>
</dbReference>
<organism evidence="1 2">
    <name type="scientific">Desulfosporosinus metallidurans</name>
    <dbReference type="NCBI Taxonomy" id="1888891"/>
    <lineage>
        <taxon>Bacteria</taxon>
        <taxon>Bacillati</taxon>
        <taxon>Bacillota</taxon>
        <taxon>Clostridia</taxon>
        <taxon>Eubacteriales</taxon>
        <taxon>Desulfitobacteriaceae</taxon>
        <taxon>Desulfosporosinus</taxon>
    </lineage>
</organism>
<evidence type="ECO:0000313" key="2">
    <source>
        <dbReference type="Proteomes" id="UP000186102"/>
    </source>
</evidence>
<protein>
    <submittedName>
        <fullName evidence="1">Uncharacterized protein</fullName>
    </submittedName>
</protein>
<evidence type="ECO:0000313" key="1">
    <source>
        <dbReference type="EMBL" id="OLN32719.1"/>
    </source>
</evidence>
<name>A0A1Q8QZB6_9FIRM</name>